<dbReference type="InterPro" id="IPR036864">
    <property type="entry name" value="Zn2-C6_fun-type_DNA-bd_sf"/>
</dbReference>
<dbReference type="Proteomes" id="UP000310421">
    <property type="component" value="Unassembled WGS sequence"/>
</dbReference>
<dbReference type="EMBL" id="QZAN01000047">
    <property type="protein sequence ID" value="THW61558.1"/>
    <property type="molecule type" value="Genomic_DNA"/>
</dbReference>
<dbReference type="PANTHER" id="PTHR37012">
    <property type="entry name" value="B-ZIP TRANSCRIPTION FACTOR (EUROFUNG)-RELATED"/>
    <property type="match status" value="1"/>
</dbReference>
<dbReference type="InterPro" id="IPR021833">
    <property type="entry name" value="DUF3425"/>
</dbReference>
<evidence type="ECO:0000256" key="1">
    <source>
        <dbReference type="ARBA" id="ARBA00023242"/>
    </source>
</evidence>
<dbReference type="SUPFAM" id="SSF57701">
    <property type="entry name" value="Zn2/Cys6 DNA-binding domain"/>
    <property type="match status" value="1"/>
</dbReference>
<dbReference type="PROSITE" id="PS50048">
    <property type="entry name" value="ZN2_CY6_FUNGAL_2"/>
    <property type="match status" value="1"/>
</dbReference>
<dbReference type="Pfam" id="PF11905">
    <property type="entry name" value="DUF3425"/>
    <property type="match status" value="1"/>
</dbReference>
<name>A0A4S8Z9L6_AURPU</name>
<protein>
    <recommendedName>
        <fullName evidence="3">Zn(2)-C6 fungal-type domain-containing protein</fullName>
    </recommendedName>
</protein>
<gene>
    <name evidence="4" type="ORF">D6D20_04951</name>
</gene>
<dbReference type="PROSITE" id="PS00463">
    <property type="entry name" value="ZN2_CY6_FUNGAL_1"/>
    <property type="match status" value="1"/>
</dbReference>
<keyword evidence="1" id="KW-0539">Nucleus</keyword>
<accession>A0A4S8Z9L6</accession>
<dbReference type="GO" id="GO:0000981">
    <property type="term" value="F:DNA-binding transcription factor activity, RNA polymerase II-specific"/>
    <property type="evidence" value="ECO:0007669"/>
    <property type="project" value="InterPro"/>
</dbReference>
<feature type="region of interest" description="Disordered" evidence="2">
    <location>
        <begin position="1"/>
        <end position="45"/>
    </location>
</feature>
<feature type="domain" description="Zn(2)-C6 fungal-type" evidence="3">
    <location>
        <begin position="88"/>
        <end position="117"/>
    </location>
</feature>
<comment type="caution">
    <text evidence="4">The sequence shown here is derived from an EMBL/GenBank/DDBJ whole genome shotgun (WGS) entry which is preliminary data.</text>
</comment>
<feature type="compositionally biased region" description="Polar residues" evidence="2">
    <location>
        <begin position="1"/>
        <end position="19"/>
    </location>
</feature>
<evidence type="ECO:0000256" key="2">
    <source>
        <dbReference type="SAM" id="MobiDB-lite"/>
    </source>
</evidence>
<reference evidence="4 5" key="1">
    <citation type="submission" date="2018-10" db="EMBL/GenBank/DDBJ databases">
        <title>Fifty Aureobasidium pullulans genomes reveal a recombining polyextremotolerant generalist.</title>
        <authorList>
            <person name="Gostincar C."/>
            <person name="Turk M."/>
            <person name="Zajc J."/>
            <person name="Gunde-Cimerman N."/>
        </authorList>
    </citation>
    <scope>NUCLEOTIDE SEQUENCE [LARGE SCALE GENOMIC DNA]</scope>
    <source>
        <strain evidence="4 5">EXF-10751</strain>
    </source>
</reference>
<feature type="compositionally biased region" description="Basic and acidic residues" evidence="2">
    <location>
        <begin position="238"/>
        <end position="249"/>
    </location>
</feature>
<dbReference type="Gene3D" id="4.10.240.10">
    <property type="entry name" value="Zn(2)-C6 fungal-type DNA-binding domain"/>
    <property type="match status" value="1"/>
</dbReference>
<dbReference type="PANTHER" id="PTHR37012:SF2">
    <property type="entry name" value="BZIP DOMAIN-CONTAINING PROTEIN-RELATED"/>
    <property type="match status" value="1"/>
</dbReference>
<feature type="compositionally biased region" description="Polar residues" evidence="2">
    <location>
        <begin position="215"/>
        <end position="237"/>
    </location>
</feature>
<dbReference type="SMART" id="SM00066">
    <property type="entry name" value="GAL4"/>
    <property type="match status" value="1"/>
</dbReference>
<sequence>MTRVAQNDLLTIAQSNRSPKQGEMIRHADHSTAGSGGSASAGHASQLQANIQPSNRPVVPIISQPISKPIDLPPQYRPRKPRKQVNVACQPCRKRRSKCTGTAPCSRCVAEGNDCVFDGRKDAQERNRELRNSEKALSKVFRVLKKLEAGDSTSAAAFSQIRQLAQNNTEFSAFARDLFNLDEKTSAFDFADYDGGSGGSGSDNFVLKREDESRGSVSWSNLSPAQTGGSGSTPHSSVESRRSPPDVRMSDTTLMRSRQNSASTHPYERRSNVGLRSDFGNLPFSSAIKANGYPENIQQQQLKNLDATAEYSMLPLHTFESEALGRAYLSFRDATLQMIADGMNARDVLGTSDLINLDLYFRDRIPEDGHSVSTFVCEMMKSLANPDVFAKLASMVLLAPLLRWILFPTSEHYRRIPALMRPLPSQRFIPHSPALDLAPHPAIRGVLMTAFNEDWLTPENQVTAAPIINWNHGLDRAVCHDPVAGCLRFTKEFEDHVCDANNWTFSKRVLEVFPGIREHGAIIAPRPGED</sequence>
<dbReference type="InterPro" id="IPR001138">
    <property type="entry name" value="Zn2Cys6_DnaBD"/>
</dbReference>
<organism evidence="4 5">
    <name type="scientific">Aureobasidium pullulans</name>
    <name type="common">Black yeast</name>
    <name type="synonym">Pullularia pullulans</name>
    <dbReference type="NCBI Taxonomy" id="5580"/>
    <lineage>
        <taxon>Eukaryota</taxon>
        <taxon>Fungi</taxon>
        <taxon>Dikarya</taxon>
        <taxon>Ascomycota</taxon>
        <taxon>Pezizomycotina</taxon>
        <taxon>Dothideomycetes</taxon>
        <taxon>Dothideomycetidae</taxon>
        <taxon>Dothideales</taxon>
        <taxon>Saccotheciaceae</taxon>
        <taxon>Aureobasidium</taxon>
    </lineage>
</organism>
<dbReference type="Pfam" id="PF00172">
    <property type="entry name" value="Zn_clus"/>
    <property type="match status" value="1"/>
</dbReference>
<evidence type="ECO:0000259" key="3">
    <source>
        <dbReference type="PROSITE" id="PS50048"/>
    </source>
</evidence>
<feature type="compositionally biased region" description="Polar residues" evidence="2">
    <location>
        <begin position="250"/>
        <end position="264"/>
    </location>
</feature>
<proteinExistence type="predicted"/>
<evidence type="ECO:0000313" key="4">
    <source>
        <dbReference type="EMBL" id="THW61558.1"/>
    </source>
</evidence>
<evidence type="ECO:0000313" key="5">
    <source>
        <dbReference type="Proteomes" id="UP000310421"/>
    </source>
</evidence>
<dbReference type="AlphaFoldDB" id="A0A4S8Z9L6"/>
<feature type="region of interest" description="Disordered" evidence="2">
    <location>
        <begin position="215"/>
        <end position="269"/>
    </location>
</feature>
<dbReference type="CDD" id="cd00067">
    <property type="entry name" value="GAL4"/>
    <property type="match status" value="1"/>
</dbReference>
<dbReference type="GO" id="GO:0008270">
    <property type="term" value="F:zinc ion binding"/>
    <property type="evidence" value="ECO:0007669"/>
    <property type="project" value="InterPro"/>
</dbReference>